<dbReference type="GO" id="GO:0016787">
    <property type="term" value="F:hydrolase activity"/>
    <property type="evidence" value="ECO:0007669"/>
    <property type="project" value="UniProtKB-KW"/>
</dbReference>
<dbReference type="InterPro" id="IPR006438">
    <property type="entry name" value="HAD-SF_TIGR01548"/>
</dbReference>
<dbReference type="InterPro" id="IPR036412">
    <property type="entry name" value="HAD-like_sf"/>
</dbReference>
<proteinExistence type="predicted"/>
<evidence type="ECO:0000313" key="1">
    <source>
        <dbReference type="EMBL" id="MFG3818466.1"/>
    </source>
</evidence>
<keyword evidence="2" id="KW-1185">Reference proteome</keyword>
<comment type="caution">
    <text evidence="1">The sequence shown here is derived from an EMBL/GenBank/DDBJ whole genome shotgun (WGS) entry which is preliminary data.</text>
</comment>
<dbReference type="Pfam" id="PF00702">
    <property type="entry name" value="Hydrolase"/>
    <property type="match status" value="1"/>
</dbReference>
<dbReference type="NCBIfam" id="TIGR01548">
    <property type="entry name" value="HAD-SF-IA-hyp1"/>
    <property type="match status" value="1"/>
</dbReference>
<keyword evidence="1" id="KW-0378">Hydrolase</keyword>
<gene>
    <name evidence="1" type="ORF">VPK24_12515</name>
</gene>
<organism evidence="1 2">
    <name type="scientific">Limnothrix redekei LRLZ20PSL1</name>
    <dbReference type="NCBI Taxonomy" id="3112953"/>
    <lineage>
        <taxon>Bacteria</taxon>
        <taxon>Bacillati</taxon>
        <taxon>Cyanobacteriota</taxon>
        <taxon>Cyanophyceae</taxon>
        <taxon>Pseudanabaenales</taxon>
        <taxon>Pseudanabaenaceae</taxon>
        <taxon>Limnothrix</taxon>
    </lineage>
</organism>
<dbReference type="InterPro" id="IPR023214">
    <property type="entry name" value="HAD_sf"/>
</dbReference>
<protein>
    <submittedName>
        <fullName evidence="1">TIGR01548 family HAD-type hydrolase</fullName>
    </submittedName>
</protein>
<dbReference type="EMBL" id="JAZAQF010000075">
    <property type="protein sequence ID" value="MFG3818466.1"/>
    <property type="molecule type" value="Genomic_DNA"/>
</dbReference>
<accession>A0ABW7CBR8</accession>
<name>A0ABW7CBR8_9CYAN</name>
<reference evidence="2" key="1">
    <citation type="journal article" date="2024" name="Algal Res.">
        <title>Biochemical, toxicological and genomic investigation of a high-biomass producing Limnothrix strain isolated from Italian shallow drinking water reservoir.</title>
        <authorList>
            <person name="Simonazzi M."/>
            <person name="Shishido T.K."/>
            <person name="Delbaje E."/>
            <person name="Wahlsten M."/>
            <person name="Fewer D.P."/>
            <person name="Sivonen K."/>
            <person name="Pezzolesi L."/>
            <person name="Pistocchi R."/>
        </authorList>
    </citation>
    <scope>NUCLEOTIDE SEQUENCE [LARGE SCALE GENOMIC DNA]</scope>
    <source>
        <strain evidence="2">LRLZ20PSL1</strain>
    </source>
</reference>
<dbReference type="Proteomes" id="UP001604335">
    <property type="component" value="Unassembled WGS sequence"/>
</dbReference>
<evidence type="ECO:0000313" key="2">
    <source>
        <dbReference type="Proteomes" id="UP001604335"/>
    </source>
</evidence>
<sequence length="264" mass="29305">MTSNSLQAIAVFDIDGVIRDVGQSYRRALADTVEAFTDGQFRPTMADIDAIKAEGSWNNDWLASQEFVYRFWESQGRSRAELALNYDELVLFFQKRYRGPNPEDPSSWTGYICDEPLLVDRAYFEQLTAAQMGWGFFSGATPASANFVLTQRVGLIDPVLVAMNDAPEKPDPTGLQMVVDRLEPAGLQLPVIYAGDTAADMQTVLNARKIAPDRRWIAVGILPPHALVDSATRDRYTATLKANGADVVLSSVTELTGDRIRDWH</sequence>
<dbReference type="RefSeq" id="WP_393013845.1">
    <property type="nucleotide sequence ID" value="NZ_JAZAQF010000075.1"/>
</dbReference>
<dbReference type="Gene3D" id="3.40.50.1000">
    <property type="entry name" value="HAD superfamily/HAD-like"/>
    <property type="match status" value="1"/>
</dbReference>
<dbReference type="SUPFAM" id="SSF56784">
    <property type="entry name" value="HAD-like"/>
    <property type="match status" value="1"/>
</dbReference>